<dbReference type="InterPro" id="IPR036388">
    <property type="entry name" value="WH-like_DNA-bd_sf"/>
</dbReference>
<feature type="region of interest" description="Disordered" evidence="6">
    <location>
        <begin position="192"/>
        <end position="214"/>
    </location>
</feature>
<keyword evidence="5" id="KW-0804">Transcription</keyword>
<dbReference type="Pfam" id="PF04539">
    <property type="entry name" value="Sigma70_r3"/>
    <property type="match status" value="1"/>
</dbReference>
<dbReference type="PROSITE" id="PS00716">
    <property type="entry name" value="SIGMA70_2"/>
    <property type="match status" value="1"/>
</dbReference>
<dbReference type="SUPFAM" id="SSF88659">
    <property type="entry name" value="Sigma3 and sigma4 domains of RNA polymerase sigma factors"/>
    <property type="match status" value="2"/>
</dbReference>
<evidence type="ECO:0000256" key="6">
    <source>
        <dbReference type="SAM" id="MobiDB-lite"/>
    </source>
</evidence>
<dbReference type="Gene3D" id="1.10.10.10">
    <property type="entry name" value="Winged helix-like DNA-binding domain superfamily/Winged helix DNA-binding domain"/>
    <property type="match status" value="2"/>
</dbReference>
<comment type="similarity">
    <text evidence="1">Belongs to the sigma-70 factor family.</text>
</comment>
<dbReference type="InterPro" id="IPR007624">
    <property type="entry name" value="RNA_pol_sigma70_r3"/>
</dbReference>
<dbReference type="GO" id="GO:0003677">
    <property type="term" value="F:DNA binding"/>
    <property type="evidence" value="ECO:0007669"/>
    <property type="project" value="UniProtKB-KW"/>
</dbReference>
<sequence length="596" mass="66644">MLKSDFHVYDHYMFASISSVAENMSCLLPQFKCIPDSFTIQFKTHNHHSSNLPKCREPVFFPTRCVLSTTAPPVSTESTVLNLEKLKLSSLEVHSNSTAADRHWSSSSSSSSSTGVLDLENFQLPSLEPHTNSIGGSRPWAYTAKVNQGNTGTTLPSKFKTSEYTEAAAEAVALAKAALKLAKTAAAMMTPHHTTDNHSIPECGPQLSEEVGPTPEELELLEEQLSASIAVRSKRQVERKARRLRATEKAEAGVVSVKSGSHNRGRPSSAAVKPGVSRRRGEKKDVLAFLGGMTNAKLLTADEEVELSKGIQDLLKLQEVHKQLEAQFGVPPTFAEWAAAAGIDQIQLGRRLHHGEECRDKMIRSNIRLVISVARSYYGTKVHLQDIVQEGIRGLVKSAEKFDASKGFKFSTYAHWWIRQAVQRSRAEQSRIIHVPYYMVEVQARVNEAKYRLNKKLGRAATRAEIAVETGFSVKRIQSAEVAPKPARSLDVRVGFENNTKLTDLIDDPDQETPEEILIKQTMSEDLDKVLNTLNVKEQQVIRWRFGLEDGRTRTLQEIGDVMGVSRERVRQIELYAFRKLRNTDETETLRQYLPQ</sequence>
<keyword evidence="3" id="KW-0731">Sigma factor</keyword>
<keyword evidence="2" id="KW-0805">Transcription regulation</keyword>
<dbReference type="GO" id="GO:0006352">
    <property type="term" value="P:DNA-templated transcription initiation"/>
    <property type="evidence" value="ECO:0007669"/>
    <property type="project" value="InterPro"/>
</dbReference>
<dbReference type="Pfam" id="PF04545">
    <property type="entry name" value="Sigma70_r4"/>
    <property type="match status" value="1"/>
</dbReference>
<reference evidence="8" key="1">
    <citation type="submission" date="2023-04" db="EMBL/GenBank/DDBJ databases">
        <authorList>
            <person name="Vijverberg K."/>
            <person name="Xiong W."/>
            <person name="Schranz E."/>
        </authorList>
    </citation>
    <scope>NUCLEOTIDE SEQUENCE</scope>
</reference>
<dbReference type="Proteomes" id="UP001177003">
    <property type="component" value="Chromosome 7"/>
</dbReference>
<keyword evidence="4" id="KW-0238">DNA-binding</keyword>
<evidence type="ECO:0000313" key="8">
    <source>
        <dbReference type="EMBL" id="CAI9293033.1"/>
    </source>
</evidence>
<evidence type="ECO:0000259" key="7">
    <source>
        <dbReference type="PROSITE" id="PS00716"/>
    </source>
</evidence>
<dbReference type="Pfam" id="PF04542">
    <property type="entry name" value="Sigma70_r2"/>
    <property type="match status" value="1"/>
</dbReference>
<organism evidence="8 9">
    <name type="scientific">Lactuca saligna</name>
    <name type="common">Willowleaf lettuce</name>
    <dbReference type="NCBI Taxonomy" id="75948"/>
    <lineage>
        <taxon>Eukaryota</taxon>
        <taxon>Viridiplantae</taxon>
        <taxon>Streptophyta</taxon>
        <taxon>Embryophyta</taxon>
        <taxon>Tracheophyta</taxon>
        <taxon>Spermatophyta</taxon>
        <taxon>Magnoliopsida</taxon>
        <taxon>eudicotyledons</taxon>
        <taxon>Gunneridae</taxon>
        <taxon>Pentapetalae</taxon>
        <taxon>asterids</taxon>
        <taxon>campanulids</taxon>
        <taxon>Asterales</taxon>
        <taxon>Asteraceae</taxon>
        <taxon>Cichorioideae</taxon>
        <taxon>Cichorieae</taxon>
        <taxon>Lactucinae</taxon>
        <taxon>Lactuca</taxon>
    </lineage>
</organism>
<dbReference type="InterPro" id="IPR007627">
    <property type="entry name" value="RNA_pol_sigma70_r2"/>
</dbReference>
<evidence type="ECO:0000256" key="3">
    <source>
        <dbReference type="ARBA" id="ARBA00023082"/>
    </source>
</evidence>
<protein>
    <recommendedName>
        <fullName evidence="7">RNA polymerase sigma-70 domain-containing protein</fullName>
    </recommendedName>
</protein>
<dbReference type="AlphaFoldDB" id="A0AA35ZI59"/>
<gene>
    <name evidence="8" type="ORF">LSALG_LOCUS32069</name>
</gene>
<dbReference type="InterPro" id="IPR009042">
    <property type="entry name" value="RNA_pol_sigma70_r1_2"/>
</dbReference>
<dbReference type="GO" id="GO:0016987">
    <property type="term" value="F:sigma factor activity"/>
    <property type="evidence" value="ECO:0007669"/>
    <property type="project" value="UniProtKB-KW"/>
</dbReference>
<evidence type="ECO:0000256" key="2">
    <source>
        <dbReference type="ARBA" id="ARBA00023015"/>
    </source>
</evidence>
<feature type="domain" description="RNA polymerase sigma-70" evidence="7">
    <location>
        <begin position="555"/>
        <end position="581"/>
    </location>
</feature>
<name>A0AA35ZI59_LACSI</name>
<evidence type="ECO:0000256" key="5">
    <source>
        <dbReference type="ARBA" id="ARBA00023163"/>
    </source>
</evidence>
<evidence type="ECO:0000256" key="4">
    <source>
        <dbReference type="ARBA" id="ARBA00023125"/>
    </source>
</evidence>
<dbReference type="InterPro" id="IPR013325">
    <property type="entry name" value="RNA_pol_sigma_r2"/>
</dbReference>
<dbReference type="Pfam" id="PF00140">
    <property type="entry name" value="Sigma70_r1_2"/>
    <property type="match status" value="1"/>
</dbReference>
<proteinExistence type="inferred from homology"/>
<dbReference type="PANTHER" id="PTHR30603:SF57">
    <property type="entry name" value="RNA POLYMERASE SIGMA FACTOR SIGB"/>
    <property type="match status" value="1"/>
</dbReference>
<dbReference type="PANTHER" id="PTHR30603">
    <property type="entry name" value="RNA POLYMERASE SIGMA FACTOR RPO"/>
    <property type="match status" value="1"/>
</dbReference>
<dbReference type="InterPro" id="IPR000943">
    <property type="entry name" value="RNA_pol_sigma70"/>
</dbReference>
<evidence type="ECO:0000313" key="9">
    <source>
        <dbReference type="Proteomes" id="UP001177003"/>
    </source>
</evidence>
<dbReference type="CDD" id="cd06171">
    <property type="entry name" value="Sigma70_r4"/>
    <property type="match status" value="1"/>
</dbReference>
<dbReference type="SUPFAM" id="SSF88946">
    <property type="entry name" value="Sigma2 domain of RNA polymerase sigma factors"/>
    <property type="match status" value="1"/>
</dbReference>
<dbReference type="NCBIfam" id="TIGR02937">
    <property type="entry name" value="sigma70-ECF"/>
    <property type="match status" value="1"/>
</dbReference>
<dbReference type="InterPro" id="IPR050239">
    <property type="entry name" value="Sigma-70_RNA_pol_init_factors"/>
</dbReference>
<evidence type="ECO:0000256" key="1">
    <source>
        <dbReference type="ARBA" id="ARBA00007788"/>
    </source>
</evidence>
<dbReference type="InterPro" id="IPR014284">
    <property type="entry name" value="RNA_pol_sigma-70_dom"/>
</dbReference>
<accession>A0AA35ZI59</accession>
<dbReference type="GO" id="GO:0071482">
    <property type="term" value="P:cellular response to light stimulus"/>
    <property type="evidence" value="ECO:0007669"/>
    <property type="project" value="UniProtKB-ARBA"/>
</dbReference>
<dbReference type="InterPro" id="IPR007630">
    <property type="entry name" value="RNA_pol_sigma70_r4"/>
</dbReference>
<dbReference type="InterPro" id="IPR013324">
    <property type="entry name" value="RNA_pol_sigma_r3/r4-like"/>
</dbReference>
<feature type="region of interest" description="Disordered" evidence="6">
    <location>
        <begin position="253"/>
        <end position="279"/>
    </location>
</feature>
<dbReference type="PRINTS" id="PR00046">
    <property type="entry name" value="SIGMA70FCT"/>
</dbReference>
<dbReference type="EMBL" id="OX465083">
    <property type="protein sequence ID" value="CAI9293033.1"/>
    <property type="molecule type" value="Genomic_DNA"/>
</dbReference>
<keyword evidence="9" id="KW-1185">Reference proteome</keyword>
<dbReference type="Gene3D" id="1.10.601.10">
    <property type="entry name" value="RNA Polymerase Primary Sigma Factor"/>
    <property type="match status" value="1"/>
</dbReference>